<keyword evidence="2" id="KW-1185">Reference proteome</keyword>
<name>A0A2Z7CF29_9LAMI</name>
<organism evidence="1 2">
    <name type="scientific">Dorcoceras hygrometricum</name>
    <dbReference type="NCBI Taxonomy" id="472368"/>
    <lineage>
        <taxon>Eukaryota</taxon>
        <taxon>Viridiplantae</taxon>
        <taxon>Streptophyta</taxon>
        <taxon>Embryophyta</taxon>
        <taxon>Tracheophyta</taxon>
        <taxon>Spermatophyta</taxon>
        <taxon>Magnoliopsida</taxon>
        <taxon>eudicotyledons</taxon>
        <taxon>Gunneridae</taxon>
        <taxon>Pentapetalae</taxon>
        <taxon>asterids</taxon>
        <taxon>lamiids</taxon>
        <taxon>Lamiales</taxon>
        <taxon>Gesneriaceae</taxon>
        <taxon>Didymocarpoideae</taxon>
        <taxon>Trichosporeae</taxon>
        <taxon>Loxocarpinae</taxon>
        <taxon>Dorcoceras</taxon>
    </lineage>
</organism>
<gene>
    <name evidence="1" type="ORF">F511_38317</name>
</gene>
<dbReference type="AlphaFoldDB" id="A0A2Z7CF29"/>
<dbReference type="OrthoDB" id="1214249at2759"/>
<reference evidence="1 2" key="1">
    <citation type="journal article" date="2015" name="Proc. Natl. Acad. Sci. U.S.A.">
        <title>The resurrection genome of Boea hygrometrica: A blueprint for survival of dehydration.</title>
        <authorList>
            <person name="Xiao L."/>
            <person name="Yang G."/>
            <person name="Zhang L."/>
            <person name="Yang X."/>
            <person name="Zhao S."/>
            <person name="Ji Z."/>
            <person name="Zhou Q."/>
            <person name="Hu M."/>
            <person name="Wang Y."/>
            <person name="Chen M."/>
            <person name="Xu Y."/>
            <person name="Jin H."/>
            <person name="Xiao X."/>
            <person name="Hu G."/>
            <person name="Bao F."/>
            <person name="Hu Y."/>
            <person name="Wan P."/>
            <person name="Li L."/>
            <person name="Deng X."/>
            <person name="Kuang T."/>
            <person name="Xiang C."/>
            <person name="Zhu J.K."/>
            <person name="Oliver M.J."/>
            <person name="He Y."/>
        </authorList>
    </citation>
    <scope>NUCLEOTIDE SEQUENCE [LARGE SCALE GENOMIC DNA]</scope>
    <source>
        <strain evidence="2">cv. XS01</strain>
    </source>
</reference>
<accession>A0A2Z7CF29</accession>
<evidence type="ECO:0000313" key="2">
    <source>
        <dbReference type="Proteomes" id="UP000250235"/>
    </source>
</evidence>
<dbReference type="Proteomes" id="UP000250235">
    <property type="component" value="Unassembled WGS sequence"/>
</dbReference>
<proteinExistence type="predicted"/>
<dbReference type="EMBL" id="KQ996994">
    <property type="protein sequence ID" value="KZV44477.1"/>
    <property type="molecule type" value="Genomic_DNA"/>
</dbReference>
<evidence type="ECO:0000313" key="1">
    <source>
        <dbReference type="EMBL" id="KZV44477.1"/>
    </source>
</evidence>
<protein>
    <submittedName>
        <fullName evidence="1">Uncharacterized protein</fullName>
    </submittedName>
</protein>
<sequence>MKHNLAVAVTSGEPQFLPKARHEYTNEDKKKDNLDNQHLRKELKLLGDILYRQCWMLIVTENLLRDSSSGT</sequence>